<dbReference type="InterPro" id="IPR000195">
    <property type="entry name" value="Rab-GAP-TBC_dom"/>
</dbReference>
<dbReference type="PANTHER" id="PTHR47219">
    <property type="entry name" value="RAB GTPASE-ACTIVATING PROTEIN 1-LIKE"/>
    <property type="match status" value="1"/>
</dbReference>
<keyword evidence="1" id="KW-0343">GTPase activation</keyword>
<dbReference type="GO" id="GO:0005096">
    <property type="term" value="F:GTPase activator activity"/>
    <property type="evidence" value="ECO:0007669"/>
    <property type="project" value="UniProtKB-KW"/>
</dbReference>
<organism evidence="3 4">
    <name type="scientific">Fragilariopsis cylindrus CCMP1102</name>
    <dbReference type="NCBI Taxonomy" id="635003"/>
    <lineage>
        <taxon>Eukaryota</taxon>
        <taxon>Sar</taxon>
        <taxon>Stramenopiles</taxon>
        <taxon>Ochrophyta</taxon>
        <taxon>Bacillariophyta</taxon>
        <taxon>Bacillariophyceae</taxon>
        <taxon>Bacillariophycidae</taxon>
        <taxon>Bacillariales</taxon>
        <taxon>Bacillariaceae</taxon>
        <taxon>Fragilariopsis</taxon>
    </lineage>
</organism>
<dbReference type="SUPFAM" id="SSF47923">
    <property type="entry name" value="Ypt/Rab-GAP domain of gyp1p"/>
    <property type="match status" value="2"/>
</dbReference>
<dbReference type="Proteomes" id="UP000095751">
    <property type="component" value="Unassembled WGS sequence"/>
</dbReference>
<gene>
    <name evidence="3" type="ORF">FRACYDRAFT_193704</name>
</gene>
<proteinExistence type="predicted"/>
<evidence type="ECO:0000313" key="4">
    <source>
        <dbReference type="Proteomes" id="UP000095751"/>
    </source>
</evidence>
<dbReference type="Gene3D" id="1.10.8.270">
    <property type="entry name" value="putative rabgap domain of human tbc1 domain family member 14 like domains"/>
    <property type="match status" value="1"/>
</dbReference>
<dbReference type="AlphaFoldDB" id="A0A1E7EYH5"/>
<dbReference type="KEGG" id="fcy:FRACYDRAFT_193704"/>
<name>A0A1E7EYH5_9STRA</name>
<accession>A0A1E7EYH5</accession>
<evidence type="ECO:0000313" key="3">
    <source>
        <dbReference type="EMBL" id="OEU10593.1"/>
    </source>
</evidence>
<keyword evidence="4" id="KW-1185">Reference proteome</keyword>
<dbReference type="Gene3D" id="1.10.10.750">
    <property type="entry name" value="Ypt/Rab-GAP domain of gyp1p, domain 1"/>
    <property type="match status" value="1"/>
</dbReference>
<dbReference type="PANTHER" id="PTHR47219:SF9">
    <property type="entry name" value="GTPASE ACTIVATING PROTEIN AND CENTROSOME-ASSOCIATED, ISOFORM B"/>
    <property type="match status" value="1"/>
</dbReference>
<feature type="domain" description="Rab-GAP TBC" evidence="2">
    <location>
        <begin position="81"/>
        <end position="272"/>
    </location>
</feature>
<dbReference type="InParanoid" id="A0A1E7EYH5"/>
<evidence type="ECO:0000256" key="1">
    <source>
        <dbReference type="ARBA" id="ARBA00022468"/>
    </source>
</evidence>
<dbReference type="Gene3D" id="1.10.472.80">
    <property type="entry name" value="Ypt/Rab-GAP domain of gyp1p, domain 3"/>
    <property type="match status" value="1"/>
</dbReference>
<dbReference type="GO" id="GO:0031267">
    <property type="term" value="F:small GTPase binding"/>
    <property type="evidence" value="ECO:0007669"/>
    <property type="project" value="TreeGrafter"/>
</dbReference>
<dbReference type="FunFam" id="1.10.8.270:FF:000001">
    <property type="entry name" value="TBC1 domain family member 1"/>
    <property type="match status" value="1"/>
</dbReference>
<dbReference type="InterPro" id="IPR035969">
    <property type="entry name" value="Rab-GAP_TBC_sf"/>
</dbReference>
<dbReference type="FunCoup" id="A0A1E7EYH5">
    <property type="interactions" value="3"/>
</dbReference>
<protein>
    <submittedName>
        <fullName evidence="3">RabGAP/TBC</fullName>
    </submittedName>
</protein>
<sequence length="345" mass="40685">MSLQLDRYGFITNIDNKGQIVETNGVESIQVPSFTESQRTDRREKKWNTTLQSWDTSNNLQRKQLHAPSSNKVLIRRLRKGVPDSIRGRVWTALGGGIRTPGMYQKIIEKTNIIERDIHRTYPRHNLFYEEERDTSPLPETVPCGQAALRRVLRAYSYYDPEVGYCQGMNFIAGMFLTQMNEEEAFWLLVSVMHDKPCKMGGLFGEGMRDTHKVLFVAEKLIHHYLSRLARHFDKEHVHLTMYATQWLLTQFTSNFKFDLVFRVWDAFLGEGWKIIYRVMLALMQKYQSQLLKMSFEDILTFFRELPTKIDGNQIMDMALKIPLRKKVMAKYENEWESQQQEQHQ</sequence>
<dbReference type="Pfam" id="PF00566">
    <property type="entry name" value="RabGAP-TBC"/>
    <property type="match status" value="1"/>
</dbReference>
<dbReference type="PROSITE" id="PS50086">
    <property type="entry name" value="TBC_RABGAP"/>
    <property type="match status" value="1"/>
</dbReference>
<dbReference type="SMART" id="SM00164">
    <property type="entry name" value="TBC"/>
    <property type="match status" value="1"/>
</dbReference>
<evidence type="ECO:0000259" key="2">
    <source>
        <dbReference type="PROSITE" id="PS50086"/>
    </source>
</evidence>
<dbReference type="InterPro" id="IPR050302">
    <property type="entry name" value="Rab_GAP_TBC_domain"/>
</dbReference>
<reference evidence="3 4" key="1">
    <citation type="submission" date="2016-09" db="EMBL/GenBank/DDBJ databases">
        <title>Extensive genetic diversity and differential bi-allelic expression allows diatom success in the polar Southern Ocean.</title>
        <authorList>
            <consortium name="DOE Joint Genome Institute"/>
            <person name="Mock T."/>
            <person name="Otillar R.P."/>
            <person name="Strauss J."/>
            <person name="Dupont C."/>
            <person name="Frickenhaus S."/>
            <person name="Maumus F."/>
            <person name="Mcmullan M."/>
            <person name="Sanges R."/>
            <person name="Schmutz J."/>
            <person name="Toseland A."/>
            <person name="Valas R."/>
            <person name="Veluchamy A."/>
            <person name="Ward B.J."/>
            <person name="Allen A."/>
            <person name="Barry K."/>
            <person name="Falciatore A."/>
            <person name="Ferrante M."/>
            <person name="Fortunato A.E."/>
            <person name="Gloeckner G."/>
            <person name="Gruber A."/>
            <person name="Hipkin R."/>
            <person name="Janech M."/>
            <person name="Kroth P."/>
            <person name="Leese F."/>
            <person name="Lindquist E."/>
            <person name="Lyon B.R."/>
            <person name="Martin J."/>
            <person name="Mayer C."/>
            <person name="Parker M."/>
            <person name="Quesneville H."/>
            <person name="Raymond J."/>
            <person name="Uhlig C."/>
            <person name="Valentin K.U."/>
            <person name="Worden A.Z."/>
            <person name="Armbrust E.V."/>
            <person name="Bowler C."/>
            <person name="Green B."/>
            <person name="Moulton V."/>
            <person name="Van Oosterhout C."/>
            <person name="Grigoriev I."/>
        </authorList>
    </citation>
    <scope>NUCLEOTIDE SEQUENCE [LARGE SCALE GENOMIC DNA]</scope>
    <source>
        <strain evidence="3 4">CCMP1102</strain>
    </source>
</reference>
<dbReference type="OrthoDB" id="294251at2759"/>
<dbReference type="EMBL" id="KV784371">
    <property type="protein sequence ID" value="OEU10593.1"/>
    <property type="molecule type" value="Genomic_DNA"/>
</dbReference>
<dbReference type="FunFam" id="1.10.472.80:FF:000027">
    <property type="entry name" value="GTPase activating protein (Evi5)"/>
    <property type="match status" value="1"/>
</dbReference>